<dbReference type="InterPro" id="IPR040442">
    <property type="entry name" value="Pyrv_kinase-like_dom_sf"/>
</dbReference>
<dbReference type="PANTHER" id="PTHR32308:SF10">
    <property type="entry name" value="CITRATE LYASE SUBUNIT BETA"/>
    <property type="match status" value="1"/>
</dbReference>
<accession>H0R2K2</accession>
<feature type="binding site" evidence="4">
    <location>
        <position position="84"/>
    </location>
    <ligand>
        <name>substrate</name>
    </ligand>
</feature>
<comment type="caution">
    <text evidence="7">The sequence shown here is derived from an EMBL/GenBank/DDBJ whole genome shotgun (WGS) entry which is preliminary data.</text>
</comment>
<sequence>MAGSHTLGHMAHPPTTPIRVPYEYARSWLLVSAHKPELFAKSAASAADAIIIDLEDAVAPEAKSRARSGVAQWLRDGELSAWVRINDATTKYWADDLVALRGLPGLEGIMLAKVDDGEQVDMTAARMAAGVPIIALIESAVGIEAALDIARRAGTSRIAFGSGDFRRDTGMADDPVAMAYPRSRLTVASRAAGLPPPIDGPTRVADEETLIRQTADAAAVGMTGRLCLRIEQTSVVNTRLAPTPDDIEQARETVIRCATIREPSDVPRLAQARRVLELAGIFGTA</sequence>
<reference evidence="7 8" key="1">
    <citation type="submission" date="2011-12" db="EMBL/GenBank/DDBJ databases">
        <title>Whole genome shotgun sequence of Gordonia effusa NBRC 100432.</title>
        <authorList>
            <person name="Yoshida I."/>
            <person name="Takarada H."/>
            <person name="Hosoyama A."/>
            <person name="Tsuchikane K."/>
            <person name="Katsumata H."/>
            <person name="Yamazaki S."/>
            <person name="Fujita N."/>
        </authorList>
    </citation>
    <scope>NUCLEOTIDE SEQUENCE [LARGE SCALE GENOMIC DNA]</scope>
    <source>
        <strain evidence="7 8">NBRC 100432</strain>
    </source>
</reference>
<evidence type="ECO:0000256" key="2">
    <source>
        <dbReference type="ARBA" id="ARBA00022723"/>
    </source>
</evidence>
<dbReference type="InterPro" id="IPR015813">
    <property type="entry name" value="Pyrv/PenolPyrv_kinase-like_dom"/>
</dbReference>
<dbReference type="PIRSF" id="PIRSF015582">
    <property type="entry name" value="Cit_lyase_B"/>
    <property type="match status" value="1"/>
</dbReference>
<evidence type="ECO:0000313" key="8">
    <source>
        <dbReference type="Proteomes" id="UP000035034"/>
    </source>
</evidence>
<dbReference type="Pfam" id="PF03328">
    <property type="entry name" value="HpcH_HpaI"/>
    <property type="match status" value="1"/>
</dbReference>
<feature type="domain" description="HpcH/HpaI aldolase/citrate lyase" evidence="6">
    <location>
        <begin position="26"/>
        <end position="228"/>
    </location>
</feature>
<gene>
    <name evidence="7" type="ORF">GOEFS_080_00150</name>
</gene>
<dbReference type="SUPFAM" id="SSF51621">
    <property type="entry name" value="Phosphoenolpyruvate/pyruvate domain"/>
    <property type="match status" value="1"/>
</dbReference>
<evidence type="ECO:0000259" key="6">
    <source>
        <dbReference type="Pfam" id="PF03328"/>
    </source>
</evidence>
<feature type="binding site" evidence="4">
    <location>
        <position position="138"/>
    </location>
    <ligand>
        <name>substrate</name>
    </ligand>
</feature>
<evidence type="ECO:0000256" key="1">
    <source>
        <dbReference type="ARBA" id="ARBA00001946"/>
    </source>
</evidence>
<comment type="cofactor">
    <cofactor evidence="1">
        <name>Mg(2+)</name>
        <dbReference type="ChEBI" id="CHEBI:18420"/>
    </cofactor>
</comment>
<keyword evidence="2 5" id="KW-0479">Metal-binding</keyword>
<evidence type="ECO:0000256" key="5">
    <source>
        <dbReference type="PIRSR" id="PIRSR015582-2"/>
    </source>
</evidence>
<dbReference type="STRING" id="1077974.GOEFS_080_00150"/>
<evidence type="ECO:0000256" key="3">
    <source>
        <dbReference type="ARBA" id="ARBA00022842"/>
    </source>
</evidence>
<dbReference type="InterPro" id="IPR005000">
    <property type="entry name" value="Aldolase/citrate-lyase_domain"/>
</dbReference>
<dbReference type="GO" id="GO:0000287">
    <property type="term" value="F:magnesium ion binding"/>
    <property type="evidence" value="ECO:0007669"/>
    <property type="project" value="TreeGrafter"/>
</dbReference>
<dbReference type="eggNOG" id="COG2301">
    <property type="taxonomic scope" value="Bacteria"/>
</dbReference>
<dbReference type="GO" id="GO:0006107">
    <property type="term" value="P:oxaloacetate metabolic process"/>
    <property type="evidence" value="ECO:0007669"/>
    <property type="project" value="TreeGrafter"/>
</dbReference>
<name>H0R2K2_9ACTN</name>
<feature type="binding site" evidence="5">
    <location>
        <position position="138"/>
    </location>
    <ligand>
        <name>Mg(2+)</name>
        <dbReference type="ChEBI" id="CHEBI:18420"/>
    </ligand>
</feature>
<dbReference type="AlphaFoldDB" id="H0R2K2"/>
<dbReference type="EMBL" id="BAEH01000080">
    <property type="protein sequence ID" value="GAB19303.1"/>
    <property type="molecule type" value="Genomic_DNA"/>
</dbReference>
<dbReference type="PANTHER" id="PTHR32308">
    <property type="entry name" value="LYASE BETA SUBUNIT, PUTATIVE (AFU_ORTHOLOGUE AFUA_4G13030)-RELATED"/>
    <property type="match status" value="1"/>
</dbReference>
<dbReference type="Gene3D" id="3.20.20.60">
    <property type="entry name" value="Phosphoenolpyruvate-binding domains"/>
    <property type="match status" value="1"/>
</dbReference>
<evidence type="ECO:0000313" key="7">
    <source>
        <dbReference type="EMBL" id="GAB19303.1"/>
    </source>
</evidence>
<protein>
    <submittedName>
        <fullName evidence="7">Putative citrate lyase beta chain</fullName>
    </submittedName>
</protein>
<keyword evidence="8" id="KW-1185">Reference proteome</keyword>
<evidence type="ECO:0000256" key="4">
    <source>
        <dbReference type="PIRSR" id="PIRSR015582-1"/>
    </source>
</evidence>
<dbReference type="GO" id="GO:0016829">
    <property type="term" value="F:lyase activity"/>
    <property type="evidence" value="ECO:0007669"/>
    <property type="project" value="UniProtKB-KW"/>
</dbReference>
<proteinExistence type="predicted"/>
<keyword evidence="3 5" id="KW-0460">Magnesium</keyword>
<dbReference type="InterPro" id="IPR011206">
    <property type="entry name" value="Citrate_lyase_beta/mcl1/mcl2"/>
</dbReference>
<feature type="binding site" evidence="5">
    <location>
        <position position="164"/>
    </location>
    <ligand>
        <name>Mg(2+)</name>
        <dbReference type="ChEBI" id="CHEBI:18420"/>
    </ligand>
</feature>
<dbReference type="Proteomes" id="UP000035034">
    <property type="component" value="Unassembled WGS sequence"/>
</dbReference>
<organism evidence="7 8">
    <name type="scientific">Gordonia effusa NBRC 100432</name>
    <dbReference type="NCBI Taxonomy" id="1077974"/>
    <lineage>
        <taxon>Bacteria</taxon>
        <taxon>Bacillati</taxon>
        <taxon>Actinomycetota</taxon>
        <taxon>Actinomycetes</taxon>
        <taxon>Mycobacteriales</taxon>
        <taxon>Gordoniaceae</taxon>
        <taxon>Gordonia</taxon>
    </lineage>
</organism>
<keyword evidence="7" id="KW-0456">Lyase</keyword>